<protein>
    <submittedName>
        <fullName evidence="1">Uncharacterized protein</fullName>
    </submittedName>
</protein>
<accession>A0A0J7YLL8</accession>
<dbReference type="EMBL" id="KQ130423">
    <property type="protein sequence ID" value="KMS64491.1"/>
    <property type="molecule type" value="Genomic_DNA"/>
</dbReference>
<proteinExistence type="predicted"/>
<feature type="non-terminal residue" evidence="1">
    <location>
        <position position="103"/>
    </location>
</feature>
<name>A0A0J7YLL8_BETVV</name>
<organism evidence="1 2">
    <name type="scientific">Beta vulgaris subsp. vulgaris</name>
    <name type="common">Beet</name>
    <dbReference type="NCBI Taxonomy" id="3555"/>
    <lineage>
        <taxon>Eukaryota</taxon>
        <taxon>Viridiplantae</taxon>
        <taxon>Streptophyta</taxon>
        <taxon>Embryophyta</taxon>
        <taxon>Tracheophyta</taxon>
        <taxon>Spermatophyta</taxon>
        <taxon>Magnoliopsida</taxon>
        <taxon>eudicotyledons</taxon>
        <taxon>Gunneridae</taxon>
        <taxon>Pentapetalae</taxon>
        <taxon>Caryophyllales</taxon>
        <taxon>Chenopodiaceae</taxon>
        <taxon>Betoideae</taxon>
        <taxon>Beta</taxon>
    </lineage>
</organism>
<dbReference type="Gramene" id="KMS64491">
    <property type="protein sequence ID" value="KMS64491"/>
    <property type="gene ID" value="BVRB_019740"/>
</dbReference>
<keyword evidence="2" id="KW-1185">Reference proteome</keyword>
<gene>
    <name evidence="1" type="ORF">BVRB_019740</name>
</gene>
<dbReference type="Proteomes" id="UP000035740">
    <property type="component" value="Unassembled WGS sequence"/>
</dbReference>
<sequence length="103" mass="11605">MMCSLRHDNQRNCHRYRPTRSLQCLTQSSLLLQSIVNPDSPELAATKQANLSDLIRHFPDDITAGLRLAVRVAQAEEPVRIHLCCRADAPNSSTKGFLYSEIE</sequence>
<evidence type="ECO:0000313" key="2">
    <source>
        <dbReference type="Proteomes" id="UP000035740"/>
    </source>
</evidence>
<reference evidence="1 2" key="1">
    <citation type="journal article" date="2014" name="Nature">
        <title>The genome of the recently domesticated crop plant sugar beet (Beta vulgaris).</title>
        <authorList>
            <person name="Dohm J.C."/>
            <person name="Minoche A.E."/>
            <person name="Holtgrawe D."/>
            <person name="Capella-Gutierrez S."/>
            <person name="Zakrzewski F."/>
            <person name="Tafer H."/>
            <person name="Rupp O."/>
            <person name="Sorensen T.R."/>
            <person name="Stracke R."/>
            <person name="Reinhardt R."/>
            <person name="Goesmann A."/>
            <person name="Kraft T."/>
            <person name="Schulz B."/>
            <person name="Stadler P.F."/>
            <person name="Schmidt T."/>
            <person name="Gabaldon T."/>
            <person name="Lehrach H."/>
            <person name="Weisshaar B."/>
            <person name="Himmelbauer H."/>
        </authorList>
    </citation>
    <scope>NUCLEOTIDE SEQUENCE [LARGE SCALE GENOMIC DNA]</scope>
    <source>
        <tissue evidence="1">Taproot</tissue>
    </source>
</reference>
<dbReference type="AlphaFoldDB" id="A0A0J7YLL8"/>
<evidence type="ECO:0000313" key="1">
    <source>
        <dbReference type="EMBL" id="KMS64491.1"/>
    </source>
</evidence>